<proteinExistence type="predicted"/>
<evidence type="ECO:0000313" key="1">
    <source>
        <dbReference type="EMBL" id="MCF3946910.1"/>
    </source>
</evidence>
<sequence>MKAFDIKIIAFDKKINRYDDYGGEANRNGAGYRGLAHPSRRRPSILKIAFFEPRRGEAPVRP</sequence>
<dbReference type="RefSeq" id="WP_235704141.1">
    <property type="nucleotide sequence ID" value="NZ_JAKGBZ010000015.1"/>
</dbReference>
<reference evidence="1 2" key="1">
    <citation type="submission" date="2022-01" db="EMBL/GenBank/DDBJ databases">
        <authorList>
            <person name="Won M."/>
            <person name="Kim S.-J."/>
            <person name="Kwon S.-W."/>
        </authorList>
    </citation>
    <scope>NUCLEOTIDE SEQUENCE [LARGE SCALE GENOMIC DNA]</scope>
    <source>
        <strain evidence="1 2">KCTC 23505</strain>
    </source>
</reference>
<gene>
    <name evidence="1" type="ORF">L2A60_09485</name>
</gene>
<organism evidence="1 2">
    <name type="scientific">Acidiphilium iwatense</name>
    <dbReference type="NCBI Taxonomy" id="768198"/>
    <lineage>
        <taxon>Bacteria</taxon>
        <taxon>Pseudomonadati</taxon>
        <taxon>Pseudomonadota</taxon>
        <taxon>Alphaproteobacteria</taxon>
        <taxon>Acetobacterales</taxon>
        <taxon>Acidocellaceae</taxon>
        <taxon>Acidiphilium</taxon>
    </lineage>
</organism>
<evidence type="ECO:0000313" key="2">
    <source>
        <dbReference type="Proteomes" id="UP001521209"/>
    </source>
</evidence>
<dbReference type="Proteomes" id="UP001521209">
    <property type="component" value="Unassembled WGS sequence"/>
</dbReference>
<accession>A0ABS9DXJ3</accession>
<dbReference type="EMBL" id="JAKGBZ010000015">
    <property type="protein sequence ID" value="MCF3946910.1"/>
    <property type="molecule type" value="Genomic_DNA"/>
</dbReference>
<protein>
    <submittedName>
        <fullName evidence="1">Uncharacterized protein</fullName>
    </submittedName>
</protein>
<keyword evidence="2" id="KW-1185">Reference proteome</keyword>
<name>A0ABS9DXJ3_9PROT</name>
<comment type="caution">
    <text evidence="1">The sequence shown here is derived from an EMBL/GenBank/DDBJ whole genome shotgun (WGS) entry which is preliminary data.</text>
</comment>